<evidence type="ECO:0000256" key="1">
    <source>
        <dbReference type="ARBA" id="ARBA00004829"/>
    </source>
</evidence>
<comment type="similarity">
    <text evidence="2 5">Belongs to the carotenoid/retinoid oxidoreductase family.</text>
</comment>
<dbReference type="NCBIfam" id="TIGR02734">
    <property type="entry name" value="crtI_fam"/>
    <property type="match status" value="1"/>
</dbReference>
<dbReference type="Proteomes" id="UP000290204">
    <property type="component" value="Unassembled WGS sequence"/>
</dbReference>
<feature type="domain" description="Amine oxidase" evidence="6">
    <location>
        <begin position="13"/>
        <end position="487"/>
    </location>
</feature>
<dbReference type="PRINTS" id="PR00419">
    <property type="entry name" value="ADXRDTASE"/>
</dbReference>
<keyword evidence="8" id="KW-1185">Reference proteome</keyword>
<evidence type="ECO:0000313" key="8">
    <source>
        <dbReference type="Proteomes" id="UP000290204"/>
    </source>
</evidence>
<dbReference type="PANTHER" id="PTHR43734:SF7">
    <property type="entry name" value="4,4'-DIAPONEUROSPORENE OXYGENASE"/>
    <property type="match status" value="1"/>
</dbReference>
<keyword evidence="4 5" id="KW-0560">Oxidoreductase</keyword>
<dbReference type="InterPro" id="IPR002937">
    <property type="entry name" value="Amino_oxidase"/>
</dbReference>
<protein>
    <submittedName>
        <fullName evidence="7">Phytoene desaturase</fullName>
    </submittedName>
</protein>
<dbReference type="InterPro" id="IPR014105">
    <property type="entry name" value="Carotenoid/retinoid_OxRdtase"/>
</dbReference>
<dbReference type="Gene3D" id="3.50.50.60">
    <property type="entry name" value="FAD/NAD(P)-binding domain"/>
    <property type="match status" value="2"/>
</dbReference>
<keyword evidence="3 5" id="KW-0125">Carotenoid biosynthesis</keyword>
<dbReference type="SUPFAM" id="SSF51905">
    <property type="entry name" value="FAD/NAD(P)-binding domain"/>
    <property type="match status" value="1"/>
</dbReference>
<evidence type="ECO:0000256" key="5">
    <source>
        <dbReference type="RuleBase" id="RU362075"/>
    </source>
</evidence>
<dbReference type="GO" id="GO:0016117">
    <property type="term" value="P:carotenoid biosynthetic process"/>
    <property type="evidence" value="ECO:0007669"/>
    <property type="project" value="UniProtKB-KW"/>
</dbReference>
<reference evidence="7 8" key="1">
    <citation type="submission" date="2019-01" db="EMBL/GenBank/DDBJ databases">
        <title>Lacibacter sp. strain TTM-7.</title>
        <authorList>
            <person name="Chen W.-M."/>
        </authorList>
    </citation>
    <scope>NUCLEOTIDE SEQUENCE [LARGE SCALE GENOMIC DNA]</scope>
    <source>
        <strain evidence="7 8">TTM-7</strain>
    </source>
</reference>
<accession>A0A4Q1CGY5</accession>
<proteinExistence type="inferred from homology"/>
<dbReference type="NCBIfam" id="NF042421">
    <property type="entry name" value="hydcarot_desat_CrtD"/>
    <property type="match status" value="1"/>
</dbReference>
<evidence type="ECO:0000259" key="6">
    <source>
        <dbReference type="Pfam" id="PF01593"/>
    </source>
</evidence>
<organism evidence="7 8">
    <name type="scientific">Lacibacter luteus</name>
    <dbReference type="NCBI Taxonomy" id="2508719"/>
    <lineage>
        <taxon>Bacteria</taxon>
        <taxon>Pseudomonadati</taxon>
        <taxon>Bacteroidota</taxon>
        <taxon>Chitinophagia</taxon>
        <taxon>Chitinophagales</taxon>
        <taxon>Chitinophagaceae</taxon>
        <taxon>Lacibacter</taxon>
    </lineage>
</organism>
<dbReference type="InterPro" id="IPR036188">
    <property type="entry name" value="FAD/NAD-bd_sf"/>
</dbReference>
<name>A0A4Q1CGY5_9BACT</name>
<gene>
    <name evidence="7" type="primary">crtI</name>
    <name evidence="7" type="ORF">ESA94_14955</name>
</gene>
<dbReference type="Pfam" id="PF01593">
    <property type="entry name" value="Amino_oxidase"/>
    <property type="match status" value="1"/>
</dbReference>
<dbReference type="InterPro" id="IPR054840">
    <property type="entry name" value="hydcarot_desat_CrtD"/>
</dbReference>
<evidence type="ECO:0000256" key="3">
    <source>
        <dbReference type="ARBA" id="ARBA00022746"/>
    </source>
</evidence>
<dbReference type="PANTHER" id="PTHR43734">
    <property type="entry name" value="PHYTOENE DESATURASE"/>
    <property type="match status" value="1"/>
</dbReference>
<comment type="caution">
    <text evidence="7">The sequence shown here is derived from an EMBL/GenBank/DDBJ whole genome shotgun (WGS) entry which is preliminary data.</text>
</comment>
<comment type="pathway">
    <text evidence="1 5">Carotenoid biosynthesis.</text>
</comment>
<evidence type="ECO:0000256" key="2">
    <source>
        <dbReference type="ARBA" id="ARBA00006046"/>
    </source>
</evidence>
<evidence type="ECO:0000256" key="4">
    <source>
        <dbReference type="ARBA" id="ARBA00023002"/>
    </source>
</evidence>
<sequence>MQQHKAVVIGSGVAGLAAAIRLATLGYHVDVFERNSYAGGKLSYFEKDGFVFDAGPSLFTQPQNLEELFAFAGEPIEAYFQYEKVAVSCNYFFENGKRVQAFTNAKQLADELHTQLGEEKNNVLNYLSKSATLYNNIGELFLNHSLQKRSTWLQKPVLKALQTVRLPHLLGSLHGINQSSFRTAEAVQIFDRFATYNGSNPYQTPGMMSLIPHLELNEGTYYPKGGMISITHALVKLAEKKGVHIHYNSPADRIIHHEGKARGVVVKNENIFADVVVSNADVYFTYKQLLNDPVETKKVEKQERSCSGLIFYWGMNREFPQLQLHNIFFSKNYAAEFQSLFQQHRLYNDPTVYVNITSKMEEGLAPNGKENWFLLINAPSNVGQNWEKLREQLKQVVIAKLSSVLQTDIASAIETEEYLDPIRIEERTGSFMGSLYGTSSNSKMAAFLRHPNFTRKIEGLYFCGGSVHPGGGIPLCFKSAKIAVELIQKDQQKQKAH</sequence>
<dbReference type="GO" id="GO:0016491">
    <property type="term" value="F:oxidoreductase activity"/>
    <property type="evidence" value="ECO:0007669"/>
    <property type="project" value="UniProtKB-KW"/>
</dbReference>
<dbReference type="OrthoDB" id="9774675at2"/>
<dbReference type="EMBL" id="SDHW01000004">
    <property type="protein sequence ID" value="RXK59430.1"/>
    <property type="molecule type" value="Genomic_DNA"/>
</dbReference>
<evidence type="ECO:0000313" key="7">
    <source>
        <dbReference type="EMBL" id="RXK59430.1"/>
    </source>
</evidence>
<dbReference type="RefSeq" id="WP_129131733.1">
    <property type="nucleotide sequence ID" value="NZ_SDHW01000004.1"/>
</dbReference>
<dbReference type="AlphaFoldDB" id="A0A4Q1CGY5"/>